<proteinExistence type="predicted"/>
<name>A0AAW2CFD9_9ROSI</name>
<accession>A0AAW2CFD9</accession>
<sequence>MPQQANKQNILIFVRRRSAPRPVQERGAGRVPDQPLMVGRVQASDKDGYRGKKVLPQRSRSIVSSKQKVWIPPKLGDFKTNFDDAMFSESDNVGIGIVVRNSVGNIINALSEKIHKSPFVEIMELH</sequence>
<evidence type="ECO:0000313" key="2">
    <source>
        <dbReference type="Proteomes" id="UP001459277"/>
    </source>
</evidence>
<reference evidence="1 2" key="1">
    <citation type="submission" date="2024-01" db="EMBL/GenBank/DDBJ databases">
        <title>A telomere-to-telomere, gap-free genome of sweet tea (Lithocarpus litseifolius).</title>
        <authorList>
            <person name="Zhou J."/>
        </authorList>
    </citation>
    <scope>NUCLEOTIDE SEQUENCE [LARGE SCALE GENOMIC DNA]</scope>
    <source>
        <strain evidence="1">Zhou-2022a</strain>
        <tissue evidence="1">Leaf</tissue>
    </source>
</reference>
<protein>
    <submittedName>
        <fullName evidence="1">Uncharacterized protein</fullName>
    </submittedName>
</protein>
<organism evidence="1 2">
    <name type="scientific">Lithocarpus litseifolius</name>
    <dbReference type="NCBI Taxonomy" id="425828"/>
    <lineage>
        <taxon>Eukaryota</taxon>
        <taxon>Viridiplantae</taxon>
        <taxon>Streptophyta</taxon>
        <taxon>Embryophyta</taxon>
        <taxon>Tracheophyta</taxon>
        <taxon>Spermatophyta</taxon>
        <taxon>Magnoliopsida</taxon>
        <taxon>eudicotyledons</taxon>
        <taxon>Gunneridae</taxon>
        <taxon>Pentapetalae</taxon>
        <taxon>rosids</taxon>
        <taxon>fabids</taxon>
        <taxon>Fagales</taxon>
        <taxon>Fagaceae</taxon>
        <taxon>Lithocarpus</taxon>
    </lineage>
</organism>
<comment type="caution">
    <text evidence="1">The sequence shown here is derived from an EMBL/GenBank/DDBJ whole genome shotgun (WGS) entry which is preliminary data.</text>
</comment>
<keyword evidence="2" id="KW-1185">Reference proteome</keyword>
<dbReference type="EMBL" id="JAZDWU010000007">
    <property type="protein sequence ID" value="KAK9995539.1"/>
    <property type="molecule type" value="Genomic_DNA"/>
</dbReference>
<dbReference type="Proteomes" id="UP001459277">
    <property type="component" value="Unassembled WGS sequence"/>
</dbReference>
<evidence type="ECO:0000313" key="1">
    <source>
        <dbReference type="EMBL" id="KAK9995539.1"/>
    </source>
</evidence>
<gene>
    <name evidence="1" type="ORF">SO802_020225</name>
</gene>
<dbReference type="AlphaFoldDB" id="A0AAW2CFD9"/>